<sequence length="140" mass="15885">MNVIQGSSTPMASRVLILRADDEIERFEFEGRTFAGDSEHEVFIHHLYQEFPDEWIPADQVCIRMKDSEYDAKYDAAIKGEGLTERDHMDCTISDELPEEASEQQVPACPECASEDTALNKLPDNVDKPFECNKCGHAWS</sequence>
<organism evidence="1">
    <name type="scientific">marine sediment metagenome</name>
    <dbReference type="NCBI Taxonomy" id="412755"/>
    <lineage>
        <taxon>unclassified sequences</taxon>
        <taxon>metagenomes</taxon>
        <taxon>ecological metagenomes</taxon>
    </lineage>
</organism>
<dbReference type="AlphaFoldDB" id="A0A0F9RF52"/>
<evidence type="ECO:0000313" key="1">
    <source>
        <dbReference type="EMBL" id="KKN55155.1"/>
    </source>
</evidence>
<gene>
    <name evidence="1" type="ORF">LCGC14_0585270</name>
</gene>
<dbReference type="EMBL" id="LAZR01000898">
    <property type="protein sequence ID" value="KKN55155.1"/>
    <property type="molecule type" value="Genomic_DNA"/>
</dbReference>
<accession>A0A0F9RF52</accession>
<proteinExistence type="predicted"/>
<name>A0A0F9RF52_9ZZZZ</name>
<comment type="caution">
    <text evidence="1">The sequence shown here is derived from an EMBL/GenBank/DDBJ whole genome shotgun (WGS) entry which is preliminary data.</text>
</comment>
<protein>
    <submittedName>
        <fullName evidence="1">Uncharacterized protein</fullName>
    </submittedName>
</protein>
<reference evidence="1" key="1">
    <citation type="journal article" date="2015" name="Nature">
        <title>Complex archaea that bridge the gap between prokaryotes and eukaryotes.</title>
        <authorList>
            <person name="Spang A."/>
            <person name="Saw J.H."/>
            <person name="Jorgensen S.L."/>
            <person name="Zaremba-Niedzwiedzka K."/>
            <person name="Martijn J."/>
            <person name="Lind A.E."/>
            <person name="van Eijk R."/>
            <person name="Schleper C."/>
            <person name="Guy L."/>
            <person name="Ettema T.J."/>
        </authorList>
    </citation>
    <scope>NUCLEOTIDE SEQUENCE</scope>
</reference>